<dbReference type="EMBL" id="CP059572">
    <property type="protein sequence ID" value="QXJ22300.1"/>
    <property type="molecule type" value="Genomic_DNA"/>
</dbReference>
<gene>
    <name evidence="2" type="ORF">AGRA3207_003282</name>
</gene>
<feature type="transmembrane region" description="Helical" evidence="1">
    <location>
        <begin position="118"/>
        <end position="138"/>
    </location>
</feature>
<dbReference type="Pfam" id="PF06182">
    <property type="entry name" value="ABC2_membrane_6"/>
    <property type="match status" value="1"/>
</dbReference>
<proteinExistence type="predicted"/>
<accession>A0ABX8QTZ7</accession>
<protein>
    <submittedName>
        <fullName evidence="2">ABC-2 family transporter protein</fullName>
    </submittedName>
</protein>
<dbReference type="RefSeq" id="WP_231335521.1">
    <property type="nucleotide sequence ID" value="NZ_CP059572.1"/>
</dbReference>
<feature type="transmembrane region" description="Helical" evidence="1">
    <location>
        <begin position="150"/>
        <end position="174"/>
    </location>
</feature>
<feature type="transmembrane region" description="Helical" evidence="1">
    <location>
        <begin position="26"/>
        <end position="47"/>
    </location>
</feature>
<name>A0ABX8QTZ7_9ACTN</name>
<dbReference type="PANTHER" id="PTHR36832">
    <property type="entry name" value="SLR1174 PROTEIN-RELATED"/>
    <property type="match status" value="1"/>
</dbReference>
<keyword evidence="1" id="KW-0812">Transmembrane</keyword>
<organism evidence="2 3">
    <name type="scientific">Actinomadura graeca</name>
    <dbReference type="NCBI Taxonomy" id="2750812"/>
    <lineage>
        <taxon>Bacteria</taxon>
        <taxon>Bacillati</taxon>
        <taxon>Actinomycetota</taxon>
        <taxon>Actinomycetes</taxon>
        <taxon>Streptosporangiales</taxon>
        <taxon>Thermomonosporaceae</taxon>
        <taxon>Actinomadura</taxon>
    </lineage>
</organism>
<evidence type="ECO:0000313" key="3">
    <source>
        <dbReference type="Proteomes" id="UP001049518"/>
    </source>
</evidence>
<keyword evidence="1" id="KW-1133">Transmembrane helix</keyword>
<reference evidence="2" key="1">
    <citation type="submission" date="2020-07" db="EMBL/GenBank/DDBJ databases">
        <authorList>
            <person name="Tarantini F.S."/>
            <person name="Hong K.W."/>
            <person name="Chan K.G."/>
        </authorList>
    </citation>
    <scope>NUCLEOTIDE SEQUENCE</scope>
    <source>
        <strain evidence="2">32-07</strain>
    </source>
</reference>
<dbReference type="PANTHER" id="PTHR36832:SF1">
    <property type="entry name" value="SLR1174 PROTEIN"/>
    <property type="match status" value="1"/>
</dbReference>
<keyword evidence="3" id="KW-1185">Reference proteome</keyword>
<feature type="transmembrane region" description="Helical" evidence="1">
    <location>
        <begin position="239"/>
        <end position="257"/>
    </location>
</feature>
<sequence>MAAPTPRAWRLLRVPALGELARRGGVLTAAVMCVMQVVLTFLLWRAVYAGETVVAGLDARQAVGYAVLALLVQRIRWGSRLYSRESLFALVRDGRIAYWYLRPIDPRRYHLLKSLGEIAYWGTWSAAGFVLALASGILSPPADAAGGAAAAAALVLGQVIAYQVTVCVELLCFWTTANANALRVYAFSQDLLSGAFVPLWYFPGWLLATAQVLPFQTIVNVPVSLYVGRIPAADAPEQLVLQCAWCCVLGGLARFMWWRAGRRIEVQGG</sequence>
<evidence type="ECO:0000313" key="2">
    <source>
        <dbReference type="EMBL" id="QXJ22300.1"/>
    </source>
</evidence>
<dbReference type="Proteomes" id="UP001049518">
    <property type="component" value="Chromosome"/>
</dbReference>
<feature type="transmembrane region" description="Helical" evidence="1">
    <location>
        <begin position="195"/>
        <end position="219"/>
    </location>
</feature>
<dbReference type="InterPro" id="IPR010390">
    <property type="entry name" value="ABC-2_transporter-like"/>
</dbReference>
<keyword evidence="1" id="KW-0472">Membrane</keyword>
<evidence type="ECO:0000256" key="1">
    <source>
        <dbReference type="SAM" id="Phobius"/>
    </source>
</evidence>